<feature type="region of interest" description="Disordered" evidence="14">
    <location>
        <begin position="339"/>
        <end position="390"/>
    </location>
</feature>
<keyword evidence="6" id="KW-0320">Glycogen biosynthesis</keyword>
<dbReference type="SUPFAM" id="SSF53448">
    <property type="entry name" value="Nucleotide-diphospho-sugar transferases"/>
    <property type="match status" value="1"/>
</dbReference>
<reference evidence="15" key="1">
    <citation type="submission" date="2009-08" db="EMBL/GenBank/DDBJ databases">
        <title>Annotation of Salpingoeca rosetta.</title>
        <authorList>
            <consortium name="The Broad Institute Genome Sequencing Platform"/>
            <person name="Russ C."/>
            <person name="Cuomo C."/>
            <person name="Burger G."/>
            <person name="Gray M.W."/>
            <person name="Holland P.W.H."/>
            <person name="King N."/>
            <person name="Lang F.B.F."/>
            <person name="Roger A.J."/>
            <person name="Ruiz-Trillo I."/>
            <person name="Young S.K."/>
            <person name="Zeng Q."/>
            <person name="Gargeya S."/>
            <person name="Alvarado L."/>
            <person name="Berlin A."/>
            <person name="Chapman S.B."/>
            <person name="Chen Z."/>
            <person name="Freedman E."/>
            <person name="Gellesch M."/>
            <person name="Goldberg J."/>
            <person name="Griggs A."/>
            <person name="Gujja S."/>
            <person name="Heilman E."/>
            <person name="Heiman D."/>
            <person name="Howarth C."/>
            <person name="Mehta T."/>
            <person name="Neiman D."/>
            <person name="Pearson M."/>
            <person name="Roberts A."/>
            <person name="Saif S."/>
            <person name="Shea T."/>
            <person name="Shenoy N."/>
            <person name="Sisk P."/>
            <person name="Stolte C."/>
            <person name="Sykes S."/>
            <person name="White J."/>
            <person name="Yandava C."/>
            <person name="Haas B."/>
            <person name="Nusbaum C."/>
            <person name="Birren B."/>
        </authorList>
    </citation>
    <scope>NUCLEOTIDE SEQUENCE [LARGE SCALE GENOMIC DNA]</scope>
    <source>
        <strain evidence="15">ATCC 50818</strain>
    </source>
</reference>
<evidence type="ECO:0000256" key="1">
    <source>
        <dbReference type="ARBA" id="ARBA00001936"/>
    </source>
</evidence>
<dbReference type="Gene3D" id="3.90.550.10">
    <property type="entry name" value="Spore Coat Polysaccharide Biosynthesis Protein SpsA, Chain A"/>
    <property type="match status" value="1"/>
</dbReference>
<comment type="catalytic activity">
    <reaction evidence="12">
        <text>L-tyrosyl-[glycogenin] + UDP-alpha-D-glucose = alpha-D-glucosyl-L-tyrosyl-[glycogenin] + UDP + H(+)</text>
        <dbReference type="Rhea" id="RHEA:23360"/>
        <dbReference type="Rhea" id="RHEA-COMP:14604"/>
        <dbReference type="Rhea" id="RHEA-COMP:14605"/>
        <dbReference type="ChEBI" id="CHEBI:15378"/>
        <dbReference type="ChEBI" id="CHEBI:46858"/>
        <dbReference type="ChEBI" id="CHEBI:58223"/>
        <dbReference type="ChEBI" id="CHEBI:58885"/>
        <dbReference type="ChEBI" id="CHEBI:140573"/>
        <dbReference type="EC" id="2.4.1.186"/>
    </reaction>
</comment>
<evidence type="ECO:0000256" key="14">
    <source>
        <dbReference type="SAM" id="MobiDB-lite"/>
    </source>
</evidence>
<sequence length="390" mass="44556">MQDETRAYVTLALNEKYVIGALVLAHSLHQTRTNKRLVCLVGPDITDERKMQMLDVFDDVVDVSLYSSGDVSRLELLQRPELGVTFTKIQAWRLERYEKCVFLDADTIVLQNIDDLFDRPEFAAAPDIGWPDCFNSGVFVFKPSHETFSALSKLANEKGSFDGGDQGLLNQYFSSWRTQGPEHRLPFTDNMTANAAYGYAPAFERFRDRIRVVHFIGAHKPWMGAPPQTTAQMHGIQQLHDLWWSTHDDLLKHSSDSAIYRYAMGIVPPIHPNEDRSRWKRHYAYPERHDDYQHSRSAEEITRRIAALSSRKPIMGSASGPRLPRKLSQYGKDVMALRAEQKKRDDGHDSLDDEDERYFKPRLGDAAASANGKDKKKKKKKGKKSKSSKV</sequence>
<evidence type="ECO:0000256" key="4">
    <source>
        <dbReference type="ARBA" id="ARBA00022679"/>
    </source>
</evidence>
<evidence type="ECO:0000256" key="5">
    <source>
        <dbReference type="ARBA" id="ARBA00022723"/>
    </source>
</evidence>
<dbReference type="InterPro" id="IPR029044">
    <property type="entry name" value="Nucleotide-diphossugar_trans"/>
</dbReference>
<dbReference type="FunCoup" id="F2U7B4">
    <property type="interactions" value="532"/>
</dbReference>
<keyword evidence="7" id="KW-0325">Glycoprotein</keyword>
<evidence type="ECO:0000256" key="3">
    <source>
        <dbReference type="ARBA" id="ARBA00022490"/>
    </source>
</evidence>
<evidence type="ECO:0000313" key="15">
    <source>
        <dbReference type="EMBL" id="EGD83331.1"/>
    </source>
</evidence>
<dbReference type="STRING" id="946362.F2U7B4"/>
<evidence type="ECO:0000256" key="9">
    <source>
        <dbReference type="ARBA" id="ARBA00038162"/>
    </source>
</evidence>
<accession>F2U7B4</accession>
<dbReference type="AlphaFoldDB" id="F2U7B4"/>
<dbReference type="PANTHER" id="PTHR11183">
    <property type="entry name" value="GLYCOGENIN SUBFAMILY MEMBER"/>
    <property type="match status" value="1"/>
</dbReference>
<dbReference type="GO" id="GO:0046872">
    <property type="term" value="F:metal ion binding"/>
    <property type="evidence" value="ECO:0007669"/>
    <property type="project" value="UniProtKB-KW"/>
</dbReference>
<proteinExistence type="inferred from homology"/>
<keyword evidence="16" id="KW-1185">Reference proteome</keyword>
<dbReference type="InParanoid" id="F2U7B4"/>
<dbReference type="InterPro" id="IPR050587">
    <property type="entry name" value="GNT1/Glycosyltrans_8"/>
</dbReference>
<keyword evidence="4" id="KW-0808">Transferase</keyword>
<organism evidence="16">
    <name type="scientific">Salpingoeca rosetta (strain ATCC 50818 / BSB-021)</name>
    <dbReference type="NCBI Taxonomy" id="946362"/>
    <lineage>
        <taxon>Eukaryota</taxon>
        <taxon>Choanoflagellata</taxon>
        <taxon>Craspedida</taxon>
        <taxon>Salpingoecidae</taxon>
        <taxon>Salpingoeca</taxon>
    </lineage>
</organism>
<name>F2U7B4_SALR5</name>
<comment type="function">
    <text evidence="13">Self-glucosylating initiator of glycogen synthesis. It catalyzes the formation of a short alpha (1,4)-glucosyl chain covalently attached via a glucose 1-O-tyrosyl linkage to internal tyrosine residues and these chains act as primers for the elongation reaction catalyzed by glycogen synthase.</text>
</comment>
<dbReference type="eggNOG" id="KOG1950">
    <property type="taxonomic scope" value="Eukaryota"/>
</dbReference>
<dbReference type="GO" id="GO:0008466">
    <property type="term" value="F:glycogenin glucosyltransferase activity"/>
    <property type="evidence" value="ECO:0007669"/>
    <property type="project" value="UniProtKB-EC"/>
</dbReference>
<keyword evidence="3" id="KW-0963">Cytoplasm</keyword>
<dbReference type="GO" id="GO:0005737">
    <property type="term" value="C:cytoplasm"/>
    <property type="evidence" value="ECO:0007669"/>
    <property type="project" value="UniProtKB-SubCell"/>
</dbReference>
<comment type="catalytic activity">
    <reaction evidence="11">
        <text>[1,4-alpha-D-glucosyl](n)-L-tyrosyl-[glycogenin] + UDP-alpha-D-glucose = [1,4-alpha-D-glucosyl](n+1)-L-tyrosyl-[glycogenin] + UDP + H(+)</text>
        <dbReference type="Rhea" id="RHEA:56560"/>
        <dbReference type="Rhea" id="RHEA-COMP:14606"/>
        <dbReference type="Rhea" id="RHEA-COMP:14607"/>
        <dbReference type="ChEBI" id="CHEBI:15378"/>
        <dbReference type="ChEBI" id="CHEBI:58223"/>
        <dbReference type="ChEBI" id="CHEBI:58885"/>
        <dbReference type="ChEBI" id="CHEBI:140574"/>
        <dbReference type="EC" id="2.4.1.186"/>
    </reaction>
</comment>
<dbReference type="GO" id="GO:0005978">
    <property type="term" value="P:glycogen biosynthetic process"/>
    <property type="evidence" value="ECO:0007669"/>
    <property type="project" value="UniProtKB-KW"/>
</dbReference>
<dbReference type="Pfam" id="PF01501">
    <property type="entry name" value="Glyco_transf_8"/>
    <property type="match status" value="1"/>
</dbReference>
<dbReference type="OrthoDB" id="2014201at2759"/>
<keyword evidence="8" id="KW-0464">Manganese</keyword>
<evidence type="ECO:0000256" key="8">
    <source>
        <dbReference type="ARBA" id="ARBA00023211"/>
    </source>
</evidence>
<dbReference type="FunFam" id="3.90.550.10:FF:000092">
    <property type="entry name" value="Glycogenin 2"/>
    <property type="match status" value="1"/>
</dbReference>
<dbReference type="CDD" id="cd02537">
    <property type="entry name" value="GT8_Glycogenin"/>
    <property type="match status" value="1"/>
</dbReference>
<keyword evidence="5" id="KW-0479">Metal-binding</keyword>
<feature type="compositionally biased region" description="Basic and acidic residues" evidence="14">
    <location>
        <begin position="339"/>
        <end position="350"/>
    </location>
</feature>
<evidence type="ECO:0000256" key="2">
    <source>
        <dbReference type="ARBA" id="ARBA00004496"/>
    </source>
</evidence>
<dbReference type="KEGG" id="sre:PTSG_12102"/>
<protein>
    <recommendedName>
        <fullName evidence="10">glycogenin glucosyltransferase</fullName>
        <ecNumber evidence="10">2.4.1.186</ecNumber>
    </recommendedName>
</protein>
<evidence type="ECO:0000256" key="7">
    <source>
        <dbReference type="ARBA" id="ARBA00023180"/>
    </source>
</evidence>
<dbReference type="GeneID" id="16075416"/>
<feature type="compositionally biased region" description="Basic residues" evidence="14">
    <location>
        <begin position="374"/>
        <end position="390"/>
    </location>
</feature>
<dbReference type="EMBL" id="GL832963">
    <property type="protein sequence ID" value="EGD83331.1"/>
    <property type="molecule type" value="Genomic_DNA"/>
</dbReference>
<comment type="subcellular location">
    <subcellularLocation>
        <location evidence="2">Cytoplasm</location>
    </subcellularLocation>
</comment>
<evidence type="ECO:0000256" key="6">
    <source>
        <dbReference type="ARBA" id="ARBA00023056"/>
    </source>
</evidence>
<evidence type="ECO:0000256" key="13">
    <source>
        <dbReference type="ARBA" id="ARBA00057883"/>
    </source>
</evidence>
<evidence type="ECO:0000256" key="12">
    <source>
        <dbReference type="ARBA" id="ARBA00052293"/>
    </source>
</evidence>
<evidence type="ECO:0000256" key="10">
    <source>
        <dbReference type="ARBA" id="ARBA00038934"/>
    </source>
</evidence>
<dbReference type="RefSeq" id="XP_004994835.1">
    <property type="nucleotide sequence ID" value="XM_004994778.1"/>
</dbReference>
<comment type="cofactor">
    <cofactor evidence="1">
        <name>Mn(2+)</name>
        <dbReference type="ChEBI" id="CHEBI:29035"/>
    </cofactor>
</comment>
<evidence type="ECO:0000256" key="11">
    <source>
        <dbReference type="ARBA" id="ARBA00050886"/>
    </source>
</evidence>
<evidence type="ECO:0000313" key="16">
    <source>
        <dbReference type="Proteomes" id="UP000007799"/>
    </source>
</evidence>
<gene>
    <name evidence="15" type="ORF">PTSG_12102</name>
</gene>
<dbReference type="InterPro" id="IPR002495">
    <property type="entry name" value="Glyco_trans_8"/>
</dbReference>
<comment type="similarity">
    <text evidence="9">Belongs to the glycosyltransferase 8 family. Glycogenin subfamily.</text>
</comment>
<dbReference type="EC" id="2.4.1.186" evidence="10"/>
<dbReference type="Proteomes" id="UP000007799">
    <property type="component" value="Unassembled WGS sequence"/>
</dbReference>